<evidence type="ECO:0000313" key="1">
    <source>
        <dbReference type="EMBL" id="KOH43848.1"/>
    </source>
</evidence>
<organism evidence="1 2">
    <name type="scientific">Sunxiuqinia dokdonensis</name>
    <dbReference type="NCBI Taxonomy" id="1409788"/>
    <lineage>
        <taxon>Bacteria</taxon>
        <taxon>Pseudomonadati</taxon>
        <taxon>Bacteroidota</taxon>
        <taxon>Bacteroidia</taxon>
        <taxon>Marinilabiliales</taxon>
        <taxon>Prolixibacteraceae</taxon>
        <taxon>Sunxiuqinia</taxon>
    </lineage>
</organism>
<reference evidence="2" key="1">
    <citation type="submission" date="2015-07" db="EMBL/GenBank/DDBJ databases">
        <title>Genome sequencing of Sunxiuqinia dokdonensis strain SK.</title>
        <authorList>
            <person name="Ahn S."/>
            <person name="Kim B.-C."/>
        </authorList>
    </citation>
    <scope>NUCLEOTIDE SEQUENCE [LARGE SCALE GENOMIC DNA]</scope>
    <source>
        <strain evidence="2">SK</strain>
    </source>
</reference>
<proteinExistence type="predicted"/>
<comment type="caution">
    <text evidence="1">The sequence shown here is derived from an EMBL/GenBank/DDBJ whole genome shotgun (WGS) entry which is preliminary data.</text>
</comment>
<dbReference type="STRING" id="1409788.NC99_33440"/>
<evidence type="ECO:0000313" key="2">
    <source>
        <dbReference type="Proteomes" id="UP000036958"/>
    </source>
</evidence>
<gene>
    <name evidence="1" type="ORF">NC99_33440</name>
</gene>
<name>A0A0L8V667_9BACT</name>
<sequence length="61" mass="7336">MSSKVADSNFGKHDKKQENRLSYRLIYKKIRQILSLFKMFDKIVFISVFEYQITSKNIVFI</sequence>
<dbReference type="AlphaFoldDB" id="A0A0L8V667"/>
<accession>A0A0L8V667</accession>
<dbReference type="EMBL" id="LGIA01000176">
    <property type="protein sequence ID" value="KOH43848.1"/>
    <property type="molecule type" value="Genomic_DNA"/>
</dbReference>
<keyword evidence="2" id="KW-1185">Reference proteome</keyword>
<dbReference type="Proteomes" id="UP000036958">
    <property type="component" value="Unassembled WGS sequence"/>
</dbReference>
<protein>
    <submittedName>
        <fullName evidence="1">Uncharacterized protein</fullName>
    </submittedName>
</protein>